<feature type="region of interest" description="Disordered" evidence="1">
    <location>
        <begin position="1"/>
        <end position="23"/>
    </location>
</feature>
<feature type="transmembrane region" description="Helical" evidence="2">
    <location>
        <begin position="138"/>
        <end position="158"/>
    </location>
</feature>
<reference evidence="3 4" key="1">
    <citation type="submission" date="2016-06" db="EMBL/GenBank/DDBJ databases">
        <authorList>
            <person name="Olsen C.W."/>
            <person name="Carey S."/>
            <person name="Hinshaw L."/>
            <person name="Karasin A.I."/>
        </authorList>
    </citation>
    <scope>NUCLEOTIDE SEQUENCE [LARGE SCALE GENOMIC DNA]</scope>
    <source>
        <strain evidence="3 4">LZ-22</strain>
    </source>
</reference>
<evidence type="ECO:0000256" key="1">
    <source>
        <dbReference type="SAM" id="MobiDB-lite"/>
    </source>
</evidence>
<proteinExistence type="predicted"/>
<dbReference type="Pfam" id="PF11377">
    <property type="entry name" value="DUF3180"/>
    <property type="match status" value="1"/>
</dbReference>
<sequence>MSRELPTEDLPDEPTGPGGGPSILPTPPRLLVVAALLGAIAGWILGPVVTGAGRTPMHVPWTAPAALAVAAVGLAVMARRMWQAVHVRHEPINPERGLYSLVLGKSAALVGATVVGGYLVFGASFLPRLDAEAGLARVVGSALAALAGAGLGAAGIALERACRVPDDDEDGAPGDRPRSAG</sequence>
<dbReference type="InterPro" id="IPR021517">
    <property type="entry name" value="DUF3180"/>
</dbReference>
<evidence type="ECO:0000256" key="2">
    <source>
        <dbReference type="SAM" id="Phobius"/>
    </source>
</evidence>
<accession>A0A1G6IJJ9</accession>
<dbReference type="AlphaFoldDB" id="A0A1G6IJJ9"/>
<feature type="transmembrane region" description="Helical" evidence="2">
    <location>
        <begin position="98"/>
        <end position="126"/>
    </location>
</feature>
<gene>
    <name evidence="3" type="ORF">GA0111570_11725</name>
</gene>
<feature type="transmembrane region" description="Helical" evidence="2">
    <location>
        <begin position="30"/>
        <end position="49"/>
    </location>
</feature>
<keyword evidence="2" id="KW-0472">Membrane</keyword>
<feature type="transmembrane region" description="Helical" evidence="2">
    <location>
        <begin position="61"/>
        <end position="78"/>
    </location>
</feature>
<protein>
    <recommendedName>
        <fullName evidence="5">DUF3180 domain-containing protein</fullName>
    </recommendedName>
</protein>
<dbReference type="RefSeq" id="WP_092613803.1">
    <property type="nucleotide sequence ID" value="NZ_FMYF01000017.1"/>
</dbReference>
<evidence type="ECO:0000313" key="3">
    <source>
        <dbReference type="EMBL" id="SDC06668.1"/>
    </source>
</evidence>
<keyword evidence="2" id="KW-0812">Transmembrane</keyword>
<dbReference type="OrthoDB" id="3747474at2"/>
<dbReference type="STRING" id="1577474.GA0111570_11725"/>
<keyword evidence="4" id="KW-1185">Reference proteome</keyword>
<name>A0A1G6IJJ9_9ACTN</name>
<evidence type="ECO:0000313" key="4">
    <source>
        <dbReference type="Proteomes" id="UP000199086"/>
    </source>
</evidence>
<organism evidence="3 4">
    <name type="scientific">Raineyella antarctica</name>
    <dbReference type="NCBI Taxonomy" id="1577474"/>
    <lineage>
        <taxon>Bacteria</taxon>
        <taxon>Bacillati</taxon>
        <taxon>Actinomycetota</taxon>
        <taxon>Actinomycetes</taxon>
        <taxon>Propionibacteriales</taxon>
        <taxon>Propionibacteriaceae</taxon>
        <taxon>Raineyella</taxon>
    </lineage>
</organism>
<dbReference type="EMBL" id="FMYF01000017">
    <property type="protein sequence ID" value="SDC06668.1"/>
    <property type="molecule type" value="Genomic_DNA"/>
</dbReference>
<evidence type="ECO:0008006" key="5">
    <source>
        <dbReference type="Google" id="ProtNLM"/>
    </source>
</evidence>
<dbReference type="Proteomes" id="UP000199086">
    <property type="component" value="Unassembled WGS sequence"/>
</dbReference>
<keyword evidence="2" id="KW-1133">Transmembrane helix</keyword>